<dbReference type="Pfam" id="PF10300">
    <property type="entry name" value="Iml2-TPR_39"/>
    <property type="match status" value="1"/>
</dbReference>
<keyword evidence="9" id="KW-1185">Reference proteome</keyword>
<evidence type="ECO:0000256" key="5">
    <source>
        <dbReference type="SAM" id="Coils"/>
    </source>
</evidence>
<dbReference type="RefSeq" id="XP_007918854.1">
    <property type="nucleotide sequence ID" value="XM_007920663.1"/>
</dbReference>
<dbReference type="PANTHER" id="PTHR31859">
    <property type="entry name" value="TETRATRICOPEPTIDE REPEAT PROTEIN 39 FAMILY MEMBER"/>
    <property type="match status" value="1"/>
</dbReference>
<dbReference type="KEGG" id="tmn:UCRPA7_8144"/>
<dbReference type="GeneID" id="19328969"/>
<dbReference type="OrthoDB" id="2154985at2759"/>
<keyword evidence="7" id="KW-0812">Transmembrane</keyword>
<feature type="compositionally biased region" description="Polar residues" evidence="6">
    <location>
        <begin position="303"/>
        <end position="318"/>
    </location>
</feature>
<feature type="compositionally biased region" description="Polar residues" evidence="6">
    <location>
        <begin position="8"/>
        <end position="27"/>
    </location>
</feature>
<name>R8BAP7_PHAM7</name>
<sequence length="806" mass="89200">MSFRSWLRGSSTAEAGSTITPNGSSKSAPDPRDLEISDLQDAMEAAALIMNDDIDGAESRLKLRKDSSAFHQLGLGVSTFMRSILGFEKEIMAEAASRLTECETRAWADMKKAQRAAEGGSSWFGRGASSHVSGNASQIYPPGSEFQLVHANAQLMNAVVAVMHESLTEGIKGFYKLRKAFISLDAIMQAEERVLGEYKSSATGSRPQSKDVKEDEMPGSFDETEFDDLKTPKASEFNKAPEDDSDLDFVDAAEGQSGTQTPATYGGHLAEADPKSASASRSDLPLEKPLEDLSLDSKASDPDPTSSPELTAHSRTVSVSTLQSAPGHLGFDDEHGPSSDLFKHPVDAFVHSGANMCFGILLLIISMVPPAFSRLLYIIGFKGDRDRGVRMLWQSTKFANINGAVAGLVLLAYYNGLLAFADVIPTDEDIEELADKTIPGGEIVGYPRERCAALLASMRQQYPESRLWKLEEARILANKKELDEAMTVLRNNTDSKMRQVTALNNFELSINAMFCMDWPLMRESFVRCIELNDWSHSLYYYIAGSAEVEMYRDAFHAAKKADDEKERETLETEAKKHKKAAEEYFKKSPSVAGRKRFMARQMPFEVFVLRKIQKFEQTAAALGVDLVDGIGVSPASEMTWLWNGSKKMPQPLLGKALEFTSWDRCTVPPESVEKMKAALDDVAIKAVCETALLRGLGRFAEARALLEPVLKSDPAAFKGPTKDDYALPAAHYEMAVVAWSEACARDLFPKDPAAIDEYRLKKVNECWESLDRVTKWESFNLDARIGMRVQAGLDSIRWLKKKKKWI</sequence>
<evidence type="ECO:0000256" key="6">
    <source>
        <dbReference type="SAM" id="MobiDB-lite"/>
    </source>
</evidence>
<evidence type="ECO:0000256" key="4">
    <source>
        <dbReference type="ARBA" id="ARBA00043897"/>
    </source>
</evidence>
<dbReference type="InterPro" id="IPR019412">
    <property type="entry name" value="IML2/TPR_39"/>
</dbReference>
<keyword evidence="7" id="KW-1133">Transmembrane helix</keyword>
<gene>
    <name evidence="8" type="ORF">UCRPA7_8144</name>
</gene>
<reference evidence="9" key="1">
    <citation type="journal article" date="2013" name="Genome Announc.">
        <title>Draft genome sequence of the ascomycete Phaeoacremonium aleophilum strain UCR-PA7, a causal agent of the esca disease complex in grapevines.</title>
        <authorList>
            <person name="Blanco-Ulate B."/>
            <person name="Rolshausen P."/>
            <person name="Cantu D."/>
        </authorList>
    </citation>
    <scope>NUCLEOTIDE SEQUENCE [LARGE SCALE GENOMIC DNA]</scope>
    <source>
        <strain evidence="9">UCR-PA7</strain>
    </source>
</reference>
<evidence type="ECO:0000256" key="1">
    <source>
        <dbReference type="ARBA" id="ARBA00011408"/>
    </source>
</evidence>
<protein>
    <recommendedName>
        <fullName evidence="2">Inclusion body clearance protein IML2</fullName>
    </recommendedName>
    <alternativeName>
        <fullName evidence="3">Inclusion body clearance protein iml2</fullName>
    </alternativeName>
</protein>
<comment type="function">
    <text evidence="4">Inclusion body (IB) resident protein that interacts strongly with lipid droplet (LD) proteins. Involved in LD-mediated IB clearing after protein folding stress, probably by enabling access to the IBs of an LD-stored soluble sterol derivative that acts as a chaperone in inclusion clearing.</text>
</comment>
<evidence type="ECO:0000313" key="8">
    <source>
        <dbReference type="EMBL" id="EON96375.1"/>
    </source>
</evidence>
<evidence type="ECO:0000256" key="7">
    <source>
        <dbReference type="SAM" id="Phobius"/>
    </source>
</evidence>
<dbReference type="GO" id="GO:0005634">
    <property type="term" value="C:nucleus"/>
    <property type="evidence" value="ECO:0007669"/>
    <property type="project" value="TreeGrafter"/>
</dbReference>
<keyword evidence="7" id="KW-0472">Membrane</keyword>
<feature type="transmembrane region" description="Helical" evidence="7">
    <location>
        <begin position="398"/>
        <end position="421"/>
    </location>
</feature>
<dbReference type="PANTHER" id="PTHR31859:SF1">
    <property type="entry name" value="TETRATRICOPEPTIDE REPEAT PROTEIN 39C"/>
    <property type="match status" value="1"/>
</dbReference>
<evidence type="ECO:0000256" key="2">
    <source>
        <dbReference type="ARBA" id="ARBA00018424"/>
    </source>
</evidence>
<evidence type="ECO:0000256" key="3">
    <source>
        <dbReference type="ARBA" id="ARBA00019539"/>
    </source>
</evidence>
<dbReference type="Proteomes" id="UP000014074">
    <property type="component" value="Unassembled WGS sequence"/>
</dbReference>
<evidence type="ECO:0000313" key="9">
    <source>
        <dbReference type="Proteomes" id="UP000014074"/>
    </source>
</evidence>
<dbReference type="AlphaFoldDB" id="R8BAP7"/>
<comment type="subunit">
    <text evidence="1">Interacts with lipid droplet proteins.</text>
</comment>
<keyword evidence="5" id="KW-0175">Coiled coil</keyword>
<dbReference type="GO" id="GO:0005829">
    <property type="term" value="C:cytosol"/>
    <property type="evidence" value="ECO:0007669"/>
    <property type="project" value="TreeGrafter"/>
</dbReference>
<accession>R8BAP7</accession>
<organism evidence="8 9">
    <name type="scientific">Phaeoacremonium minimum (strain UCR-PA7)</name>
    <name type="common">Esca disease fungus</name>
    <name type="synonym">Togninia minima</name>
    <dbReference type="NCBI Taxonomy" id="1286976"/>
    <lineage>
        <taxon>Eukaryota</taxon>
        <taxon>Fungi</taxon>
        <taxon>Dikarya</taxon>
        <taxon>Ascomycota</taxon>
        <taxon>Pezizomycotina</taxon>
        <taxon>Sordariomycetes</taxon>
        <taxon>Sordariomycetidae</taxon>
        <taxon>Togniniales</taxon>
        <taxon>Togniniaceae</taxon>
        <taxon>Phaeoacremonium</taxon>
    </lineage>
</organism>
<dbReference type="EMBL" id="KB933348">
    <property type="protein sequence ID" value="EON96375.1"/>
    <property type="molecule type" value="Genomic_DNA"/>
</dbReference>
<dbReference type="eggNOG" id="KOG3783">
    <property type="taxonomic scope" value="Eukaryota"/>
</dbReference>
<feature type="region of interest" description="Disordered" evidence="6">
    <location>
        <begin position="198"/>
        <end position="318"/>
    </location>
</feature>
<feature type="coiled-coil region" evidence="5">
    <location>
        <begin position="560"/>
        <end position="587"/>
    </location>
</feature>
<proteinExistence type="predicted"/>
<feature type="transmembrane region" description="Helical" evidence="7">
    <location>
        <begin position="358"/>
        <end position="377"/>
    </location>
</feature>
<dbReference type="GO" id="GO:0005741">
    <property type="term" value="C:mitochondrial outer membrane"/>
    <property type="evidence" value="ECO:0007669"/>
    <property type="project" value="TreeGrafter"/>
</dbReference>
<dbReference type="HOGENOM" id="CLU_014926_1_0_1"/>
<feature type="region of interest" description="Disordered" evidence="6">
    <location>
        <begin position="1"/>
        <end position="33"/>
    </location>
</feature>